<dbReference type="GO" id="GO:0003887">
    <property type="term" value="F:DNA-directed DNA polymerase activity"/>
    <property type="evidence" value="ECO:0007669"/>
    <property type="project" value="UniProtKB-EC"/>
</dbReference>
<dbReference type="InterPro" id="IPR002297">
    <property type="entry name" value="DNA-dir_DNA_pol_A_mt"/>
</dbReference>
<dbReference type="GO" id="GO:0008408">
    <property type="term" value="F:3'-5' exonuclease activity"/>
    <property type="evidence" value="ECO:0007669"/>
    <property type="project" value="TreeGrafter"/>
</dbReference>
<dbReference type="SUPFAM" id="SSF53098">
    <property type="entry name" value="Ribonuclease H-like"/>
    <property type="match status" value="1"/>
</dbReference>
<evidence type="ECO:0000313" key="3">
    <source>
        <dbReference type="Proteomes" id="UP000009328"/>
    </source>
</evidence>
<dbReference type="Proteomes" id="UP000009328">
    <property type="component" value="Unassembled WGS sequence"/>
</dbReference>
<dbReference type="PANTHER" id="PTHR10267:SF0">
    <property type="entry name" value="DNA POLYMERASE SUBUNIT GAMMA-1"/>
    <property type="match status" value="1"/>
</dbReference>
<dbReference type="AlphaFoldDB" id="K0KK06"/>
<feature type="domain" description="DNA mitochondrial polymerase exonuclease" evidence="1">
    <location>
        <begin position="14"/>
        <end position="266"/>
    </location>
</feature>
<name>K0KK06_WICCF</name>
<dbReference type="InterPro" id="IPR041336">
    <property type="entry name" value="DNApol_Exo"/>
</dbReference>
<dbReference type="GO" id="GO:0003677">
    <property type="term" value="F:DNA binding"/>
    <property type="evidence" value="ECO:0007669"/>
    <property type="project" value="InterPro"/>
</dbReference>
<sequence>MASEAPAKQKLNINENNITTYVNEVAKRRSQAYFTRADEFSNVKLPRAPAKWEFQSGWYKYETGKPPIKVPFPEEDAIVFDTEVLYKISPYPTLATAVSSKAWYGWVSPYLVGEELNPGTLIPLNPENKDKVIVGHYNHFDRVMVKDEYDDTSFQNSNSCHLDIVGLHYFCNTKIDNKMPNTLDRIRDPLFHKNNSNSLLGKENNKFHMLSKLYFLVTKRQLSKELRNLFGNTRKEEVVENFQTAMSYCAKDVDATHQVFTNFWKKCLQNPHFYKYLSGVKLLGNHKMIVNKSQWDEYNKSNDDKSKKLLENINKRVRGIGRDYGFPNTTLESPEIADLLGIKFLKKYPLKDNKIVRNKGRFNQNITYSIKLDESTLKDYPLVTDKSSPITLNSKDLFLRDYATYRKQYHTDYRDLWINGILTVKPEYQDIIDDYLNFTSWEFNKCHDAFLLSQNSKQNELSTFLPWIIPSVFENSEPTSNSLHELILENFVDIGKGIEDQLVAPKGYEFVSLRIDNDFIESLINKQDNLQNVGPYLIRDGLKSCKVGYLHRALIHIDNLFGKKGIKEYQLMSTFKDRFIILVKETQQQEADELLKQVDNLIKFEFNSIFHNEQNVLIIEDELELKPDTKTISEFDIYKDMKSLASEPRRLY</sequence>
<dbReference type="InParanoid" id="K0KK06"/>
<evidence type="ECO:0000259" key="1">
    <source>
        <dbReference type="Pfam" id="PF18136"/>
    </source>
</evidence>
<protein>
    <submittedName>
        <fullName evidence="2">DNA polymerase subunit gamma-1</fullName>
        <ecNumber evidence="2">2.7.7.7</ecNumber>
    </submittedName>
</protein>
<dbReference type="HOGENOM" id="CLU_420467_0_0_1"/>
<dbReference type="GO" id="GO:0006264">
    <property type="term" value="P:mitochondrial DNA replication"/>
    <property type="evidence" value="ECO:0007669"/>
    <property type="project" value="TreeGrafter"/>
</dbReference>
<dbReference type="Pfam" id="PF18136">
    <property type="entry name" value="DNApol_Exo"/>
    <property type="match status" value="1"/>
</dbReference>
<gene>
    <name evidence="2" type="ORF">BN7_1318</name>
</gene>
<keyword evidence="2" id="KW-0808">Transferase</keyword>
<dbReference type="STRING" id="1206466.K0KK06"/>
<organism evidence="2 3">
    <name type="scientific">Wickerhamomyces ciferrii (strain ATCC 14091 / BCRC 22168 / CBS 111 / JCM 3599 / NBRC 0793 / NRRL Y-1031 F-60-10)</name>
    <name type="common">Yeast</name>
    <name type="synonym">Pichia ciferrii</name>
    <dbReference type="NCBI Taxonomy" id="1206466"/>
    <lineage>
        <taxon>Eukaryota</taxon>
        <taxon>Fungi</taxon>
        <taxon>Dikarya</taxon>
        <taxon>Ascomycota</taxon>
        <taxon>Saccharomycotina</taxon>
        <taxon>Saccharomycetes</taxon>
        <taxon>Phaffomycetales</taxon>
        <taxon>Wickerhamomycetaceae</taxon>
        <taxon>Wickerhamomyces</taxon>
    </lineage>
</organism>
<keyword evidence="3" id="KW-1185">Reference proteome</keyword>
<dbReference type="InterPro" id="IPR012337">
    <property type="entry name" value="RNaseH-like_sf"/>
</dbReference>
<dbReference type="eggNOG" id="KOG3657">
    <property type="taxonomic scope" value="Eukaryota"/>
</dbReference>
<keyword evidence="2" id="KW-0548">Nucleotidyltransferase</keyword>
<proteinExistence type="predicted"/>
<accession>K0KK06</accession>
<dbReference type="Gene3D" id="3.30.420.390">
    <property type="match status" value="2"/>
</dbReference>
<comment type="caution">
    <text evidence="2">The sequence shown here is derived from an EMBL/GenBank/DDBJ whole genome shotgun (WGS) entry which is preliminary data.</text>
</comment>
<dbReference type="EMBL" id="CAIF01000029">
    <property type="protein sequence ID" value="CCH41779.1"/>
    <property type="molecule type" value="Genomic_DNA"/>
</dbReference>
<dbReference type="GO" id="GO:0005760">
    <property type="term" value="C:gamma DNA polymerase complex"/>
    <property type="evidence" value="ECO:0007669"/>
    <property type="project" value="InterPro"/>
</dbReference>
<dbReference type="PANTHER" id="PTHR10267">
    <property type="entry name" value="DNA POLYMERASE SUBUNIT GAMMA-1"/>
    <property type="match status" value="1"/>
</dbReference>
<evidence type="ECO:0000313" key="2">
    <source>
        <dbReference type="EMBL" id="CCH41779.1"/>
    </source>
</evidence>
<dbReference type="EC" id="2.7.7.7" evidence="2"/>
<reference evidence="2 3" key="1">
    <citation type="journal article" date="2012" name="Eukaryot. Cell">
        <title>Draft genome sequence of Wickerhamomyces ciferrii NRRL Y-1031 F-60-10.</title>
        <authorList>
            <person name="Schneider J."/>
            <person name="Andrea H."/>
            <person name="Blom J."/>
            <person name="Jaenicke S."/>
            <person name="Ruckert C."/>
            <person name="Schorsch C."/>
            <person name="Szczepanowski R."/>
            <person name="Farwick M."/>
            <person name="Goesmann A."/>
            <person name="Puhler A."/>
            <person name="Schaffer S."/>
            <person name="Tauch A."/>
            <person name="Kohler T."/>
            <person name="Brinkrolf K."/>
        </authorList>
    </citation>
    <scope>NUCLEOTIDE SEQUENCE [LARGE SCALE GENOMIC DNA]</scope>
    <source>
        <strain evidence="3">ATCC 14091 / BCRC 22168 / CBS 111 / JCM 3599 / NBRC 0793 / NRRL Y-1031 F-60-10</strain>
    </source>
</reference>